<protein>
    <recommendedName>
        <fullName evidence="2">Rab-GAP TBC domain-containing protein</fullName>
    </recommendedName>
</protein>
<reference evidence="3 4" key="1">
    <citation type="submission" date="2019-09" db="EMBL/GenBank/DDBJ databases">
        <title>The hologenome of the rock-dwelling lichen Lasallia pustulata.</title>
        <authorList>
            <person name="Greshake Tzovaras B."/>
            <person name="Segers F."/>
            <person name="Bicker A."/>
            <person name="Dal Grande F."/>
            <person name="Otte J."/>
            <person name="Hankeln T."/>
            <person name="Schmitt I."/>
            <person name="Ebersberger I."/>
        </authorList>
    </citation>
    <scope>NUCLEOTIDE SEQUENCE [LARGE SCALE GENOMIC DNA]</scope>
    <source>
        <strain evidence="3">A1-1</strain>
    </source>
</reference>
<dbReference type="GO" id="GO:0005096">
    <property type="term" value="F:GTPase activator activity"/>
    <property type="evidence" value="ECO:0007669"/>
    <property type="project" value="TreeGrafter"/>
</dbReference>
<dbReference type="Proteomes" id="UP000324767">
    <property type="component" value="Unassembled WGS sequence"/>
</dbReference>
<dbReference type="Pfam" id="PF00566">
    <property type="entry name" value="RabGAP-TBC"/>
    <property type="match status" value="1"/>
</dbReference>
<dbReference type="GO" id="GO:0044732">
    <property type="term" value="C:mitotic spindle pole body"/>
    <property type="evidence" value="ECO:0007669"/>
    <property type="project" value="TreeGrafter"/>
</dbReference>
<evidence type="ECO:0000256" key="1">
    <source>
        <dbReference type="SAM" id="MobiDB-lite"/>
    </source>
</evidence>
<name>A0A5M8Q316_9LECA</name>
<feature type="domain" description="Rab-GAP TBC" evidence="2">
    <location>
        <begin position="163"/>
        <end position="398"/>
    </location>
</feature>
<dbReference type="EMBL" id="VXIT01000001">
    <property type="protein sequence ID" value="KAA6415767.1"/>
    <property type="molecule type" value="Genomic_DNA"/>
</dbReference>
<evidence type="ECO:0000313" key="3">
    <source>
        <dbReference type="EMBL" id="KAA6415767.1"/>
    </source>
</evidence>
<feature type="compositionally biased region" description="Low complexity" evidence="1">
    <location>
        <begin position="35"/>
        <end position="64"/>
    </location>
</feature>
<dbReference type="OrthoDB" id="10263206at2759"/>
<dbReference type="FunFam" id="1.10.472.80:FF:000026">
    <property type="entry name" value="Mitotic check point protein (Bub2)"/>
    <property type="match status" value="1"/>
</dbReference>
<gene>
    <name evidence="3" type="ORF">FRX48_00485</name>
</gene>
<proteinExistence type="predicted"/>
<dbReference type="AlphaFoldDB" id="A0A5M8Q316"/>
<evidence type="ECO:0000313" key="4">
    <source>
        <dbReference type="Proteomes" id="UP000324767"/>
    </source>
</evidence>
<feature type="region of interest" description="Disordered" evidence="1">
    <location>
        <begin position="1"/>
        <end position="71"/>
    </location>
</feature>
<dbReference type="PANTHER" id="PTHR22957">
    <property type="entry name" value="TBC1 DOMAIN FAMILY MEMBER GTPASE-ACTIVATING PROTEIN"/>
    <property type="match status" value="1"/>
</dbReference>
<dbReference type="Gene3D" id="1.10.8.270">
    <property type="entry name" value="putative rabgap domain of human tbc1 domain family member 14 like domains"/>
    <property type="match status" value="2"/>
</dbReference>
<accession>A0A5M8Q316</accession>
<feature type="compositionally biased region" description="Low complexity" evidence="1">
    <location>
        <begin position="14"/>
        <end position="26"/>
    </location>
</feature>
<dbReference type="GO" id="GO:0031030">
    <property type="term" value="P:negative regulation of septation initiation signaling"/>
    <property type="evidence" value="ECO:0007669"/>
    <property type="project" value="TreeGrafter"/>
</dbReference>
<dbReference type="InterPro" id="IPR000195">
    <property type="entry name" value="Rab-GAP-TBC_dom"/>
</dbReference>
<dbReference type="PANTHER" id="PTHR22957:SF263">
    <property type="entry name" value="MITOTIC CHECK POINT PROTEIN BUB2"/>
    <property type="match status" value="1"/>
</dbReference>
<dbReference type="Gene3D" id="1.10.472.80">
    <property type="entry name" value="Ypt/Rab-GAP domain of gyp1p, domain 3"/>
    <property type="match status" value="1"/>
</dbReference>
<sequence length="462" mass="50466">MANSPVKNAPHLAQPTTSVTTQPSTPRNTRTIRRLQSAQALSSSFASSNTPSLTSQQRQQQQQQHRNNSNGHKEFGLLAQLNALAAKDHHRSRSNSDDALTSFSHLSPMLKKPAMAKKSTAPNSSVKSQLESLVKAGPKGDLVGNLDELRYLVLTDAVDADIDGMSALRIYIWLILLNAPPIASDAYLDLIHRGPSPAYSKIRNDTFRTLATDPLFKRRVSEASLIRLLNAVAWTLQDAKGPKIAEHGKITHIATGEGSPELRNISPVRSLAREYTASVTEGSESGGSESGIYVQGMNVLCAPFLYAARSEAEGFAAFHQFLTLECPGYVRGAMDGVHKGLALVDKCLAIVDPQLASYLLSKGMHAEIYAFPSVLTLCACTPPLPEVLHLWDFLFSYGAHLNILCIVAQLYMIRETIFASPSPTKILRSFPPLQGKDIRNLALAFVRRIPPAIWDDMINHAK</sequence>
<dbReference type="InterPro" id="IPR035969">
    <property type="entry name" value="Rab-GAP_TBC_sf"/>
</dbReference>
<evidence type="ECO:0000259" key="2">
    <source>
        <dbReference type="PROSITE" id="PS50086"/>
    </source>
</evidence>
<comment type="caution">
    <text evidence="3">The sequence shown here is derived from an EMBL/GenBank/DDBJ whole genome shotgun (WGS) entry which is preliminary data.</text>
</comment>
<dbReference type="SUPFAM" id="SSF47923">
    <property type="entry name" value="Ypt/Rab-GAP domain of gyp1p"/>
    <property type="match status" value="2"/>
</dbReference>
<dbReference type="SMART" id="SM00164">
    <property type="entry name" value="TBC"/>
    <property type="match status" value="1"/>
</dbReference>
<organism evidence="3 4">
    <name type="scientific">Lasallia pustulata</name>
    <dbReference type="NCBI Taxonomy" id="136370"/>
    <lineage>
        <taxon>Eukaryota</taxon>
        <taxon>Fungi</taxon>
        <taxon>Dikarya</taxon>
        <taxon>Ascomycota</taxon>
        <taxon>Pezizomycotina</taxon>
        <taxon>Lecanoromycetes</taxon>
        <taxon>OSLEUM clade</taxon>
        <taxon>Umbilicariomycetidae</taxon>
        <taxon>Umbilicariales</taxon>
        <taxon>Umbilicariaceae</taxon>
        <taxon>Lasallia</taxon>
    </lineage>
</organism>
<dbReference type="PROSITE" id="PS50086">
    <property type="entry name" value="TBC_RABGAP"/>
    <property type="match status" value="1"/>
</dbReference>